<name>A0A937XFS3_UNCW3</name>
<evidence type="ECO:0000256" key="6">
    <source>
        <dbReference type="RuleBase" id="RU004355"/>
    </source>
</evidence>
<evidence type="ECO:0000259" key="8">
    <source>
        <dbReference type="Pfam" id="PF13742"/>
    </source>
</evidence>
<dbReference type="Pfam" id="PF02601">
    <property type="entry name" value="Exonuc_VII_L"/>
    <property type="match status" value="1"/>
</dbReference>
<feature type="domain" description="Exonuclease VII large subunit C-terminal" evidence="7">
    <location>
        <begin position="138"/>
        <end position="453"/>
    </location>
</feature>
<proteinExistence type="inferred from homology"/>
<keyword evidence="4 5" id="KW-0269">Exonuclease</keyword>
<dbReference type="HAMAP" id="MF_00378">
    <property type="entry name" value="Exonuc_7_L"/>
    <property type="match status" value="1"/>
</dbReference>
<dbReference type="EMBL" id="VGIR01000012">
    <property type="protein sequence ID" value="MBM3330846.1"/>
    <property type="molecule type" value="Genomic_DNA"/>
</dbReference>
<comment type="catalytic activity">
    <reaction evidence="5 6">
        <text>Exonucleolytic cleavage in either 5'- to 3'- or 3'- to 5'-direction to yield nucleoside 5'-phosphates.</text>
        <dbReference type="EC" id="3.1.11.6"/>
    </reaction>
</comment>
<dbReference type="InterPro" id="IPR020579">
    <property type="entry name" value="Exonuc_VII_lsu_C"/>
</dbReference>
<evidence type="ECO:0000256" key="1">
    <source>
        <dbReference type="ARBA" id="ARBA00022490"/>
    </source>
</evidence>
<dbReference type="PANTHER" id="PTHR30008:SF0">
    <property type="entry name" value="EXODEOXYRIBONUCLEASE 7 LARGE SUBUNIT"/>
    <property type="match status" value="1"/>
</dbReference>
<dbReference type="GO" id="GO:0003676">
    <property type="term" value="F:nucleic acid binding"/>
    <property type="evidence" value="ECO:0007669"/>
    <property type="project" value="InterPro"/>
</dbReference>
<dbReference type="GO" id="GO:0005737">
    <property type="term" value="C:cytoplasm"/>
    <property type="evidence" value="ECO:0007669"/>
    <property type="project" value="UniProtKB-SubCell"/>
</dbReference>
<dbReference type="Pfam" id="PF13742">
    <property type="entry name" value="tRNA_anti_2"/>
    <property type="match status" value="1"/>
</dbReference>
<evidence type="ECO:0000256" key="2">
    <source>
        <dbReference type="ARBA" id="ARBA00022722"/>
    </source>
</evidence>
<keyword evidence="1 5" id="KW-0963">Cytoplasm</keyword>
<comment type="similarity">
    <text evidence="5 6">Belongs to the XseA family.</text>
</comment>
<dbReference type="NCBIfam" id="TIGR00237">
    <property type="entry name" value="xseA"/>
    <property type="match status" value="1"/>
</dbReference>
<comment type="subunit">
    <text evidence="5">Heterooligomer composed of large and small subunits.</text>
</comment>
<dbReference type="GO" id="GO:0009318">
    <property type="term" value="C:exodeoxyribonuclease VII complex"/>
    <property type="evidence" value="ECO:0007669"/>
    <property type="project" value="UniProtKB-UniRule"/>
</dbReference>
<dbReference type="InterPro" id="IPR003753">
    <property type="entry name" value="Exonuc_VII_L"/>
</dbReference>
<comment type="caution">
    <text evidence="9">The sequence shown here is derived from an EMBL/GenBank/DDBJ whole genome shotgun (WGS) entry which is preliminary data.</text>
</comment>
<evidence type="ECO:0000259" key="7">
    <source>
        <dbReference type="Pfam" id="PF02601"/>
    </source>
</evidence>
<evidence type="ECO:0000313" key="9">
    <source>
        <dbReference type="EMBL" id="MBM3330846.1"/>
    </source>
</evidence>
<evidence type="ECO:0000256" key="4">
    <source>
        <dbReference type="ARBA" id="ARBA00022839"/>
    </source>
</evidence>
<gene>
    <name evidence="5 9" type="primary">xseA</name>
    <name evidence="9" type="ORF">FJY68_03215</name>
</gene>
<organism evidence="9 10">
    <name type="scientific">candidate division WOR-3 bacterium</name>
    <dbReference type="NCBI Taxonomy" id="2052148"/>
    <lineage>
        <taxon>Bacteria</taxon>
        <taxon>Bacteria division WOR-3</taxon>
    </lineage>
</organism>
<sequence>MAGALDPLNPGPLESTPGRRVLSVSQVNKLVAGMLGEHFSDVWIEGEISNFRAYASGHRYFALKDEGSQLQAVCFRHSAQRLKFELEDGLQVVAHGRLEVYQPTGKYQVILDVIEPKGLGALQKAFEQLKRKLEKEGLFAAERKRPLPSLPRTVGIVTSPSGAAIHDMLKTLRLHKAQVKVVLFPAQVQGEGAAEQIAEGVATLCARPDVDVIIVGRGGGSIEDLWSFNEEAVARAIAASRVPVISGVGHETDFTIADFVADVRAATPTAAAQLVARPWEELETRLSDTAGKLLEAVEQLLFEKQQAVDELTRHRAFELVAADLANLGHRVERMASAAEGAARASLRDAVTVLTVLDRSLNSLNPVARILRQKVALQALVARLEKPTLAFLFRQNVRLGQAGARLDALSPLASLGRGYSICLKPDGSIVSRIGEVEVGEGVHLRVSDGAIDCRVERTGEN</sequence>
<accession>A0A937XFS3</accession>
<dbReference type="GO" id="GO:0008855">
    <property type="term" value="F:exodeoxyribonuclease VII activity"/>
    <property type="evidence" value="ECO:0007669"/>
    <property type="project" value="UniProtKB-UniRule"/>
</dbReference>
<keyword evidence="2 5" id="KW-0540">Nuclease</keyword>
<dbReference type="PANTHER" id="PTHR30008">
    <property type="entry name" value="EXODEOXYRIBONUCLEASE 7 LARGE SUBUNIT"/>
    <property type="match status" value="1"/>
</dbReference>
<comment type="subcellular location">
    <subcellularLocation>
        <location evidence="5 6">Cytoplasm</location>
    </subcellularLocation>
</comment>
<keyword evidence="3 5" id="KW-0378">Hydrolase</keyword>
<dbReference type="Proteomes" id="UP000779900">
    <property type="component" value="Unassembled WGS sequence"/>
</dbReference>
<evidence type="ECO:0000256" key="5">
    <source>
        <dbReference type="HAMAP-Rule" id="MF_00378"/>
    </source>
</evidence>
<dbReference type="InterPro" id="IPR025824">
    <property type="entry name" value="OB-fold_nuc-bd_dom"/>
</dbReference>
<feature type="domain" description="OB-fold nucleic acid binding" evidence="8">
    <location>
        <begin position="22"/>
        <end position="114"/>
    </location>
</feature>
<dbReference type="EC" id="3.1.11.6" evidence="5"/>
<protein>
    <recommendedName>
        <fullName evidence="5">Exodeoxyribonuclease 7 large subunit</fullName>
        <ecNumber evidence="5">3.1.11.6</ecNumber>
    </recommendedName>
    <alternativeName>
        <fullName evidence="5">Exodeoxyribonuclease VII large subunit</fullName>
        <shortName evidence="5">Exonuclease VII large subunit</shortName>
    </alternativeName>
</protein>
<dbReference type="CDD" id="cd04489">
    <property type="entry name" value="ExoVII_LU_OBF"/>
    <property type="match status" value="1"/>
</dbReference>
<dbReference type="GO" id="GO:0006308">
    <property type="term" value="P:DNA catabolic process"/>
    <property type="evidence" value="ECO:0007669"/>
    <property type="project" value="UniProtKB-UniRule"/>
</dbReference>
<dbReference type="AlphaFoldDB" id="A0A937XFS3"/>
<evidence type="ECO:0000313" key="10">
    <source>
        <dbReference type="Proteomes" id="UP000779900"/>
    </source>
</evidence>
<reference evidence="9" key="1">
    <citation type="submission" date="2019-03" db="EMBL/GenBank/DDBJ databases">
        <title>Lake Tanganyika Metagenome-Assembled Genomes (MAGs).</title>
        <authorList>
            <person name="Tran P."/>
        </authorList>
    </citation>
    <scope>NUCLEOTIDE SEQUENCE</scope>
    <source>
        <strain evidence="9">K_DeepCast_150m_m2_040</strain>
    </source>
</reference>
<evidence type="ECO:0000256" key="3">
    <source>
        <dbReference type="ARBA" id="ARBA00022801"/>
    </source>
</evidence>
<comment type="function">
    <text evidence="5">Bidirectionally degrades single-stranded DNA into large acid-insoluble oligonucleotides, which are then degraded further into small acid-soluble oligonucleotides.</text>
</comment>